<keyword evidence="1" id="KW-0472">Membrane</keyword>
<evidence type="ECO:0000259" key="2">
    <source>
        <dbReference type="Pfam" id="PF00536"/>
    </source>
</evidence>
<feature type="transmembrane region" description="Helical" evidence="1">
    <location>
        <begin position="171"/>
        <end position="192"/>
    </location>
</feature>
<dbReference type="EMBL" id="GBHO01003912">
    <property type="protein sequence ID" value="JAG39692.1"/>
    <property type="molecule type" value="Transcribed_RNA"/>
</dbReference>
<proteinExistence type="predicted"/>
<reference evidence="4" key="1">
    <citation type="journal article" date="2014" name="PLoS ONE">
        <title>Transcriptome-Based Identification of ABC Transporters in the Western Tarnished Plant Bug Lygus hesperus.</title>
        <authorList>
            <person name="Hull J.J."/>
            <person name="Chaney K."/>
            <person name="Geib S.M."/>
            <person name="Fabrick J.A."/>
            <person name="Brent C.S."/>
            <person name="Walsh D."/>
            <person name="Lavine L.C."/>
        </authorList>
    </citation>
    <scope>NUCLEOTIDE SEQUENCE</scope>
</reference>
<keyword evidence="4" id="KW-0547">Nucleotide-binding</keyword>
<reference evidence="5" key="3">
    <citation type="submission" date="2014-09" db="EMBL/GenBank/DDBJ databases">
        <authorList>
            <person name="Magalhaes I.L.F."/>
            <person name="Oliveira U."/>
            <person name="Santos F.R."/>
            <person name="Vidigal T.H.D.A."/>
            <person name="Brescovit A.D."/>
            <person name="Santos A.J."/>
        </authorList>
    </citation>
    <scope>NUCLEOTIDE SEQUENCE</scope>
</reference>
<gene>
    <name evidence="4" type="primary">ruvA_1</name>
    <name evidence="3" type="synonym">ruvA_0</name>
    <name evidence="3" type="ORF">CM83_35802</name>
    <name evidence="4" type="ORF">CM83_35803</name>
</gene>
<dbReference type="InterPro" id="IPR001660">
    <property type="entry name" value="SAM"/>
</dbReference>
<organism evidence="4">
    <name type="scientific">Lygus hesperus</name>
    <name type="common">Western plant bug</name>
    <dbReference type="NCBI Taxonomy" id="30085"/>
    <lineage>
        <taxon>Eukaryota</taxon>
        <taxon>Metazoa</taxon>
        <taxon>Ecdysozoa</taxon>
        <taxon>Arthropoda</taxon>
        <taxon>Hexapoda</taxon>
        <taxon>Insecta</taxon>
        <taxon>Pterygota</taxon>
        <taxon>Neoptera</taxon>
        <taxon>Paraneoptera</taxon>
        <taxon>Hemiptera</taxon>
        <taxon>Heteroptera</taxon>
        <taxon>Panheteroptera</taxon>
        <taxon>Cimicomorpha</taxon>
        <taxon>Miridae</taxon>
        <taxon>Mirini</taxon>
        <taxon>Lygus</taxon>
    </lineage>
</organism>
<dbReference type="Gene3D" id="1.10.150.50">
    <property type="entry name" value="Transcription Factor, Ets-1"/>
    <property type="match status" value="1"/>
</dbReference>
<sequence>MDTGFDMNTTFTPAASRSNLSMMLSSVNMEKYVHLLVQRGVDFHTFANMTRDDLRLVGITNHQDQDVFLGLTKPMSRMYEGLKPKPVKWNKIIANMNDQALTLAGTLVSLRRNLTELPIKHSLVDQDTTSIQAIFELVKLIDSRTNFMISDVKKEIECYGHKVKTEPRSSINLFISMSLLAAAATMGGYLMLSRKQ</sequence>
<dbReference type="AlphaFoldDB" id="A0A0A9Z372"/>
<name>A0A0A9Z372_LYGHE</name>
<evidence type="ECO:0000313" key="5">
    <source>
        <dbReference type="EMBL" id="JAG65516.1"/>
    </source>
</evidence>
<dbReference type="EMBL" id="GBHO01003913">
    <property type="protein sequence ID" value="JAG39691.1"/>
    <property type="molecule type" value="Transcribed_RNA"/>
</dbReference>
<dbReference type="GO" id="GO:0004386">
    <property type="term" value="F:helicase activity"/>
    <property type="evidence" value="ECO:0007669"/>
    <property type="project" value="UniProtKB-KW"/>
</dbReference>
<keyword evidence="4" id="KW-0378">Hydrolase</keyword>
<dbReference type="SUPFAM" id="SSF47769">
    <property type="entry name" value="SAM/Pointed domain"/>
    <property type="match status" value="1"/>
</dbReference>
<keyword evidence="1" id="KW-1133">Transmembrane helix</keyword>
<dbReference type="EMBL" id="GBRD01000305">
    <property type="protein sequence ID" value="JAG65516.1"/>
    <property type="molecule type" value="Transcribed_RNA"/>
</dbReference>
<keyword evidence="4" id="KW-0347">Helicase</keyword>
<evidence type="ECO:0000313" key="3">
    <source>
        <dbReference type="EMBL" id="JAG39691.1"/>
    </source>
</evidence>
<evidence type="ECO:0000256" key="1">
    <source>
        <dbReference type="SAM" id="Phobius"/>
    </source>
</evidence>
<reference evidence="4" key="2">
    <citation type="submission" date="2014-07" db="EMBL/GenBank/DDBJ databases">
        <authorList>
            <person name="Hull J."/>
        </authorList>
    </citation>
    <scope>NUCLEOTIDE SEQUENCE</scope>
</reference>
<accession>A0A0A9Z372</accession>
<evidence type="ECO:0000313" key="4">
    <source>
        <dbReference type="EMBL" id="JAG39692.1"/>
    </source>
</evidence>
<keyword evidence="4" id="KW-0067">ATP-binding</keyword>
<feature type="domain" description="SAM" evidence="2">
    <location>
        <begin position="24"/>
        <end position="63"/>
    </location>
</feature>
<dbReference type="Pfam" id="PF00536">
    <property type="entry name" value="SAM_1"/>
    <property type="match status" value="1"/>
</dbReference>
<dbReference type="InterPro" id="IPR013761">
    <property type="entry name" value="SAM/pointed_sf"/>
</dbReference>
<keyword evidence="1" id="KW-0812">Transmembrane</keyword>
<protein>
    <submittedName>
        <fullName evidence="4">Holliday junction ATP-dependent DNA helicase RuvA</fullName>
    </submittedName>
</protein>